<dbReference type="GO" id="GO:0034707">
    <property type="term" value="C:chloride channel complex"/>
    <property type="evidence" value="ECO:0007669"/>
    <property type="project" value="UniProtKB-KW"/>
</dbReference>
<dbReference type="InterPro" id="IPR050368">
    <property type="entry name" value="ClC-type_chloride_channel"/>
</dbReference>
<evidence type="ECO:0000259" key="12">
    <source>
        <dbReference type="PROSITE" id="PS51371"/>
    </source>
</evidence>
<dbReference type="InterPro" id="IPR000644">
    <property type="entry name" value="CBS_dom"/>
</dbReference>
<dbReference type="SUPFAM" id="SSF81340">
    <property type="entry name" value="Clc chloride channel"/>
    <property type="match status" value="1"/>
</dbReference>
<evidence type="ECO:0000256" key="9">
    <source>
        <dbReference type="ARBA" id="ARBA00023303"/>
    </source>
</evidence>
<dbReference type="Gene3D" id="1.10.3080.10">
    <property type="entry name" value="Clc chloride channel"/>
    <property type="match status" value="1"/>
</dbReference>
<dbReference type="InterPro" id="IPR046342">
    <property type="entry name" value="CBS_dom_sf"/>
</dbReference>
<feature type="domain" description="CBS" evidence="12">
    <location>
        <begin position="501"/>
        <end position="557"/>
    </location>
</feature>
<dbReference type="PANTHER" id="PTHR43427:SF6">
    <property type="entry name" value="CHLORIDE CHANNEL PROTEIN CLC-E"/>
    <property type="match status" value="1"/>
</dbReference>
<dbReference type="SUPFAM" id="SSF54631">
    <property type="entry name" value="CBS-domain pair"/>
    <property type="match status" value="1"/>
</dbReference>
<feature type="transmembrane region" description="Helical" evidence="11">
    <location>
        <begin position="346"/>
        <end position="369"/>
    </location>
</feature>
<dbReference type="SMART" id="SM00116">
    <property type="entry name" value="CBS"/>
    <property type="match status" value="2"/>
</dbReference>
<dbReference type="RefSeq" id="WP_183299681.1">
    <property type="nucleotide sequence ID" value="NZ_JACHWF010000003.1"/>
</dbReference>
<evidence type="ECO:0000256" key="2">
    <source>
        <dbReference type="ARBA" id="ARBA00022448"/>
    </source>
</evidence>
<evidence type="ECO:0000256" key="11">
    <source>
        <dbReference type="SAM" id="Phobius"/>
    </source>
</evidence>
<evidence type="ECO:0000256" key="10">
    <source>
        <dbReference type="PROSITE-ProRule" id="PRU00703"/>
    </source>
</evidence>
<feature type="transmembrane region" description="Helical" evidence="11">
    <location>
        <begin position="375"/>
        <end position="403"/>
    </location>
</feature>
<protein>
    <submittedName>
        <fullName evidence="13">CIC family chloride channel protein</fullName>
    </submittedName>
</protein>
<comment type="subcellular location">
    <subcellularLocation>
        <location evidence="1">Membrane</location>
        <topology evidence="1">Multi-pass membrane protein</topology>
    </subcellularLocation>
</comment>
<feature type="domain" description="CBS" evidence="12">
    <location>
        <begin position="439"/>
        <end position="497"/>
    </location>
</feature>
<dbReference type="CDD" id="cd02205">
    <property type="entry name" value="CBS_pair_SF"/>
    <property type="match status" value="1"/>
</dbReference>
<organism evidence="13 14">
    <name type="scientific">Cupriavidus alkaliphilus</name>
    <dbReference type="NCBI Taxonomy" id="942866"/>
    <lineage>
        <taxon>Bacteria</taxon>
        <taxon>Pseudomonadati</taxon>
        <taxon>Pseudomonadota</taxon>
        <taxon>Betaproteobacteria</taxon>
        <taxon>Burkholderiales</taxon>
        <taxon>Burkholderiaceae</taxon>
        <taxon>Cupriavidus</taxon>
    </lineage>
</organism>
<accession>A0A7W4VBV7</accession>
<dbReference type="EMBL" id="JACHWF010000003">
    <property type="protein sequence ID" value="MBB3008762.1"/>
    <property type="molecule type" value="Genomic_DNA"/>
</dbReference>
<dbReference type="CDD" id="cd00400">
    <property type="entry name" value="Voltage_gated_ClC"/>
    <property type="match status" value="1"/>
</dbReference>
<keyword evidence="4 11" id="KW-1133">Transmembrane helix</keyword>
<keyword evidence="6 11" id="KW-0472">Membrane</keyword>
<dbReference type="Gene3D" id="3.10.580.10">
    <property type="entry name" value="CBS-domain"/>
    <property type="match status" value="1"/>
</dbReference>
<dbReference type="InterPro" id="IPR014743">
    <property type="entry name" value="Cl-channel_core"/>
</dbReference>
<evidence type="ECO:0000256" key="4">
    <source>
        <dbReference type="ARBA" id="ARBA00022989"/>
    </source>
</evidence>
<dbReference type="PRINTS" id="PR00762">
    <property type="entry name" value="CLCHANNEL"/>
</dbReference>
<keyword evidence="2" id="KW-0813">Transport</keyword>
<evidence type="ECO:0000313" key="14">
    <source>
        <dbReference type="Proteomes" id="UP000578036"/>
    </source>
</evidence>
<evidence type="ECO:0000256" key="3">
    <source>
        <dbReference type="ARBA" id="ARBA00022692"/>
    </source>
</evidence>
<keyword evidence="10" id="KW-0129">CBS domain</keyword>
<keyword evidence="5" id="KW-0406">Ion transport</keyword>
<keyword evidence="3 11" id="KW-0812">Transmembrane</keyword>
<gene>
    <name evidence="13" type="ORF">FHX61_003415</name>
</gene>
<keyword evidence="8" id="KW-0868">Chloride</keyword>
<name>A0A7W4VBV7_9BURK</name>
<dbReference type="GO" id="GO:0005886">
    <property type="term" value="C:plasma membrane"/>
    <property type="evidence" value="ECO:0007669"/>
    <property type="project" value="TreeGrafter"/>
</dbReference>
<keyword evidence="7" id="KW-0869">Chloride channel</keyword>
<keyword evidence="9" id="KW-0407">Ion channel</keyword>
<keyword evidence="14" id="KW-1185">Reference proteome</keyword>
<evidence type="ECO:0000256" key="1">
    <source>
        <dbReference type="ARBA" id="ARBA00004141"/>
    </source>
</evidence>
<dbReference type="NCBIfam" id="NF002505">
    <property type="entry name" value="PRK01862.1"/>
    <property type="match status" value="1"/>
</dbReference>
<feature type="transmembrane region" description="Helical" evidence="11">
    <location>
        <begin position="50"/>
        <end position="77"/>
    </location>
</feature>
<feature type="transmembrane region" description="Helical" evidence="11">
    <location>
        <begin position="12"/>
        <end position="30"/>
    </location>
</feature>
<comment type="caution">
    <text evidence="13">The sequence shown here is derived from an EMBL/GenBank/DDBJ whole genome shotgun (WGS) entry which is preliminary data.</text>
</comment>
<evidence type="ECO:0000256" key="8">
    <source>
        <dbReference type="ARBA" id="ARBA00023214"/>
    </source>
</evidence>
<feature type="transmembrane region" description="Helical" evidence="11">
    <location>
        <begin position="231"/>
        <end position="250"/>
    </location>
</feature>
<evidence type="ECO:0000313" key="13">
    <source>
        <dbReference type="EMBL" id="MBB3008762.1"/>
    </source>
</evidence>
<feature type="transmembrane region" description="Helical" evidence="11">
    <location>
        <begin position="271"/>
        <end position="289"/>
    </location>
</feature>
<proteinExistence type="predicted"/>
<evidence type="ECO:0000256" key="7">
    <source>
        <dbReference type="ARBA" id="ARBA00023173"/>
    </source>
</evidence>
<evidence type="ECO:0000256" key="6">
    <source>
        <dbReference type="ARBA" id="ARBA00023136"/>
    </source>
</evidence>
<dbReference type="Pfam" id="PF00571">
    <property type="entry name" value="CBS"/>
    <property type="match status" value="2"/>
</dbReference>
<sequence length="557" mass="57083">MRLRFLEDQEVTLLAAIPVGIVAAIATTLFEEALEGAGVVLFSSHADVVTVFATLALAWRVVVPAVGGALAGGLLVLANRLASTHPGATDYMEAVASGSGRLPVRITLLRALSSFFSIVSGSSVGKEGAMIQLAALCGSLFPSTRIERGGGSNMRRMLTACGAAAGLATVYHTPFSAAVFVAEVVFGALAVQRLMPLFLASVAGAMVSQWHGGLQPLYPGLDIAPDLRPQILLAAATLGVAAGIAGALFLRAAGFARSRFAALPGGPVARLALGGALVGVLAMAVPEVVGNGFSTIQTLLQEQPLSVPVAVVLLAKLAATVISMGSGAVGGVFTPSLFVGAALGQLLALGMQGAAPLLPLVGMSAFLAATSQAPLMSVLMVFEMTLAPALLLPSMIGAAAAYYTASRCQTLSLYSVIAERAQASAAAEHARTLTLAGLCDPTDTVLAPSATLAAAADKFAETGTRYLYLVQADGRLLGALSIHALQRAQREGAPDDVLALAERDFPALTPDSRLRDALAVFAEHGINRIPLVRDRAGRELMGTVSKQRVLQEASCLF</sequence>
<dbReference type="AlphaFoldDB" id="A0A7W4VBV7"/>
<dbReference type="InterPro" id="IPR001807">
    <property type="entry name" value="ClC"/>
</dbReference>
<reference evidence="13 14" key="1">
    <citation type="submission" date="2020-08" db="EMBL/GenBank/DDBJ databases">
        <title>Genomic Encyclopedia of Type Strains, Phase IV (KMG-V): Genome sequencing to study the core and pangenomes of soil and plant-associated prokaryotes.</title>
        <authorList>
            <person name="Whitman W."/>
        </authorList>
    </citation>
    <scope>NUCLEOTIDE SEQUENCE [LARGE SCALE GENOMIC DNA]</scope>
    <source>
        <strain evidence="13 14">SLV-2362</strain>
    </source>
</reference>
<dbReference type="Proteomes" id="UP000578036">
    <property type="component" value="Unassembled WGS sequence"/>
</dbReference>
<evidence type="ECO:0000256" key="5">
    <source>
        <dbReference type="ARBA" id="ARBA00023065"/>
    </source>
</evidence>
<dbReference type="Pfam" id="PF00654">
    <property type="entry name" value="Voltage_CLC"/>
    <property type="match status" value="1"/>
</dbReference>
<dbReference type="GO" id="GO:0005254">
    <property type="term" value="F:chloride channel activity"/>
    <property type="evidence" value="ECO:0007669"/>
    <property type="project" value="UniProtKB-KW"/>
</dbReference>
<dbReference type="PANTHER" id="PTHR43427">
    <property type="entry name" value="CHLORIDE CHANNEL PROTEIN CLC-E"/>
    <property type="match status" value="1"/>
</dbReference>
<dbReference type="PROSITE" id="PS51371">
    <property type="entry name" value="CBS"/>
    <property type="match status" value="2"/>
</dbReference>
<feature type="transmembrane region" description="Helical" evidence="11">
    <location>
        <begin position="309"/>
        <end position="334"/>
    </location>
</feature>